<evidence type="ECO:0000256" key="2">
    <source>
        <dbReference type="ARBA" id="ARBA00011322"/>
    </source>
</evidence>
<dbReference type="EMBL" id="WSRS01000001">
    <property type="protein sequence ID" value="MVX58061.1"/>
    <property type="molecule type" value="Genomic_DNA"/>
</dbReference>
<dbReference type="PANTHER" id="PTHR32114">
    <property type="entry name" value="ABC TRANSPORTER ABCH.3"/>
    <property type="match status" value="1"/>
</dbReference>
<feature type="coiled-coil region" evidence="4">
    <location>
        <begin position="244"/>
        <end position="298"/>
    </location>
</feature>
<comment type="caution">
    <text evidence="5">The sequence shown here is derived from an EMBL/GenBank/DDBJ whole genome shotgun (WGS) entry which is preliminary data.</text>
</comment>
<name>A0A7X3KAZ6_9STRE</name>
<gene>
    <name evidence="5" type="ORF">E5983_00020</name>
</gene>
<proteinExistence type="inferred from homology"/>
<dbReference type="Gene3D" id="3.40.50.300">
    <property type="entry name" value="P-loop containing nucleotide triphosphate hydrolases"/>
    <property type="match status" value="2"/>
</dbReference>
<evidence type="ECO:0000256" key="4">
    <source>
        <dbReference type="SAM" id="Coils"/>
    </source>
</evidence>
<dbReference type="OrthoDB" id="9795626at2"/>
<comment type="subunit">
    <text evidence="2">Heterodimer of SbcC and SbcD.</text>
</comment>
<accession>A0A7X3KAZ6</accession>
<dbReference type="InterPro" id="IPR027417">
    <property type="entry name" value="P-loop_NTPase"/>
</dbReference>
<sequence>MKPIRLQARNIGPHAQLDLDFRDYADSLFLISGDTGSGKTTIFDLLVTALYYNNAQFKIGDKRFIDLRSEFASFSAKEPSSVILDFSHRGKTYRVERSWTPKRVAWDPERSFNSLFRDQHLFSEIVDGQLVGPSYTKIGEVTQAIEDLLHLNKDQFQRILLLPQHNFKRFLLANSKEKEEILQTLFDVDSYQFLIEQLKEKRKQDRQQMEARDLEMILLARSVVGEDLALLGSAQIQEAMTEALQTFEQEKKHGERKVLNLEAQVQELAEKLAACKQRQDWEQALARTQAEFKQVETAYPTYEVDKAHLALLDNLEGGQILLDRQQQLDQQEAALSRRATQLEQDQQELEALNQTYVMEQAGLGKEDEEELRRQIAELEGAYQKLLDRQQLSQLLASKQDELGQLQDQQLALQQELEASQEAVAQLETGLQSLSQKPVSWNQLVDYQQRHHQLLQQDQRIKAQEAELAQLQSQLEEVQLQLENLPQSSDHHAFQHQRLAYAVDLVRGQTHLNEPCLVCHNQVTELPQTSAAGMEADYVQAELAYYGQKAQLAHLGESQTKLEQQSAQVLSRLEELQAVYQTALSDFATDLETDQIDLTGLAQALQAYQTSLESQLKQVENLRQEKETALLRQNQRLLNLQEISLRMDHTGQQIQENSRALEKLEMQIGTQTIQEVEVALKNEQERLKQYQTAKARLAQLELQLTAHRQAFETRQEQYAEMLQSHQEAQAKNRSALLKLQEDFLPQVELAAFLDILQEVPLRGQLRQKITQFEGRLQEIQHELNRLQSQEPPNLSLDNPQEQEARLAQLQSDLSLEQEALILIVSRIDHALTVEQQLTALTENQLESQLLYEQLDQLVQVLAGQTESRLDIRGYVLQHFFNQIVEVANERYYQDFSQGRYQFVLNAQKTSGRSLSGLELDVLDQEVGQLRPVSTLSGGESFLASMALALATSDVIQESKGGIELEALFIDEGFGSLDQETLLVALDVLESLGRSGRMIGLISHVEVMKQGISKQILVEKQGSGRSSLKQVSL</sequence>
<reference evidence="5 6" key="1">
    <citation type="submission" date="2019-12" db="EMBL/GenBank/DDBJ databases">
        <title>Microbes associate with the intestines of laboratory mice.</title>
        <authorList>
            <person name="Navarre W."/>
            <person name="Wong E."/>
        </authorList>
    </citation>
    <scope>NUCLEOTIDE SEQUENCE [LARGE SCALE GENOMIC DNA]</scope>
    <source>
        <strain evidence="5 6">NM51_B2-22</strain>
    </source>
</reference>
<dbReference type="GO" id="GO:0016887">
    <property type="term" value="F:ATP hydrolysis activity"/>
    <property type="evidence" value="ECO:0007669"/>
    <property type="project" value="InterPro"/>
</dbReference>
<dbReference type="AlphaFoldDB" id="A0A7X3KAZ6"/>
<feature type="coiled-coil region" evidence="4">
    <location>
        <begin position="325"/>
        <end position="487"/>
    </location>
</feature>
<organism evidence="5 6">
    <name type="scientific">Streptococcus danieliae</name>
    <dbReference type="NCBI Taxonomy" id="747656"/>
    <lineage>
        <taxon>Bacteria</taxon>
        <taxon>Bacillati</taxon>
        <taxon>Bacillota</taxon>
        <taxon>Bacilli</taxon>
        <taxon>Lactobacillales</taxon>
        <taxon>Streptococcaceae</taxon>
        <taxon>Streptococcus</taxon>
    </lineage>
</organism>
<feature type="coiled-coil region" evidence="4">
    <location>
        <begin position="761"/>
        <end position="788"/>
    </location>
</feature>
<dbReference type="SUPFAM" id="SSF52540">
    <property type="entry name" value="P-loop containing nucleoside triphosphate hydrolases"/>
    <property type="match status" value="2"/>
</dbReference>
<dbReference type="PANTHER" id="PTHR32114:SF2">
    <property type="entry name" value="ABC TRANSPORTER ABCH.3"/>
    <property type="match status" value="1"/>
</dbReference>
<evidence type="ECO:0000313" key="5">
    <source>
        <dbReference type="EMBL" id="MVX58061.1"/>
    </source>
</evidence>
<comment type="similarity">
    <text evidence="1">Belongs to the SMC family. SbcC subfamily.</text>
</comment>
<keyword evidence="4" id="KW-0175">Coiled coil</keyword>
<feature type="coiled-coil region" evidence="4">
    <location>
        <begin position="672"/>
        <end position="709"/>
    </location>
</feature>
<evidence type="ECO:0000256" key="3">
    <source>
        <dbReference type="ARBA" id="ARBA00013368"/>
    </source>
</evidence>
<protein>
    <recommendedName>
        <fullName evidence="3">Nuclease SbcCD subunit C</fullName>
    </recommendedName>
</protein>
<evidence type="ECO:0000256" key="1">
    <source>
        <dbReference type="ARBA" id="ARBA00006930"/>
    </source>
</evidence>
<dbReference type="Pfam" id="PF13558">
    <property type="entry name" value="SbcC_Walker_B"/>
    <property type="match status" value="1"/>
</dbReference>
<evidence type="ECO:0000313" key="6">
    <source>
        <dbReference type="Proteomes" id="UP000461595"/>
    </source>
</evidence>
<dbReference type="Proteomes" id="UP000461595">
    <property type="component" value="Unassembled WGS sequence"/>
</dbReference>
<feature type="coiled-coil region" evidence="4">
    <location>
        <begin position="604"/>
        <end position="635"/>
    </location>
</feature>
<dbReference type="RefSeq" id="WP_160331895.1">
    <property type="nucleotide sequence ID" value="NZ_WSRS01000001.1"/>
</dbReference>
<feature type="coiled-coil region" evidence="4">
    <location>
        <begin position="188"/>
        <end position="215"/>
    </location>
</feature>
<dbReference type="GO" id="GO:0006302">
    <property type="term" value="P:double-strand break repair"/>
    <property type="evidence" value="ECO:0007669"/>
    <property type="project" value="InterPro"/>
</dbReference>